<dbReference type="InterPro" id="IPR036390">
    <property type="entry name" value="WH_DNA-bd_sf"/>
</dbReference>
<gene>
    <name evidence="3" type="ORF">SAMN04488588_1530</name>
</gene>
<dbReference type="GO" id="GO:0005524">
    <property type="term" value="F:ATP binding"/>
    <property type="evidence" value="ECO:0007669"/>
    <property type="project" value="InterPro"/>
</dbReference>
<dbReference type="Pfam" id="PF03008">
    <property type="entry name" value="DUF234"/>
    <property type="match status" value="1"/>
</dbReference>
<dbReference type="PANTHER" id="PTHR34704">
    <property type="entry name" value="ATPASE"/>
    <property type="match status" value="1"/>
</dbReference>
<dbReference type="InterPro" id="IPR027417">
    <property type="entry name" value="P-loop_NTPase"/>
</dbReference>
<dbReference type="InterPro" id="IPR011335">
    <property type="entry name" value="Restrct_endonuc-II-like"/>
</dbReference>
<dbReference type="Pfam" id="PF01637">
    <property type="entry name" value="ATPase_2"/>
    <property type="match status" value="1"/>
</dbReference>
<dbReference type="EMBL" id="FMYV01000006">
    <property type="protein sequence ID" value="SDC66868.1"/>
    <property type="molecule type" value="Genomic_DNA"/>
</dbReference>
<accession>A0A1G6NGE2</accession>
<evidence type="ECO:0000259" key="2">
    <source>
        <dbReference type="Pfam" id="PF03008"/>
    </source>
</evidence>
<feature type="domain" description="DUF234" evidence="2">
    <location>
        <begin position="310"/>
        <end position="402"/>
    </location>
</feature>
<dbReference type="SUPFAM" id="SSF52980">
    <property type="entry name" value="Restriction endonuclease-like"/>
    <property type="match status" value="1"/>
</dbReference>
<sequence>MKFVGRESELSFLEEQYNRDSSMVIIYGRRRIGKTTLIKEFIKNKKAIYFLATEESINENRKNLQNTIFQITKNNFYSENNEINWENLFNFVNGEKWILVIDEYQYLTMTDKSFTSKIQKIWDEFLKNKNVMLVLSGSLTNMMYSETLDSSSPLYGRRTGQIKLQELSFDDYKQFFDNKKISEIIDFYSVTGGVPKYVESFDLRKSLLQNIKDNIINVNSYLYEEPIFLLSKEVKEIGSFFSIIKSISFGNHKLSKISADIGIKQSSLIYYINVLQDLDIIERQVPITEKNPQKSKRGLYFIKDKFINFWFNFVYPYRNFIEMNNKTFVLEKIENNLIDNHVSFVYEDICRKKVLDLSANNFFNKNIIKVGRFWNNNFELDILGVDIKQNPVLFGECKYQKNKVGKEVLNKLKFKAEKISSKEKVYVIFSKSGFRKDLLDLSEKENNIFLFDNKIL</sequence>
<dbReference type="InterPro" id="IPR011579">
    <property type="entry name" value="ATPase_dom"/>
</dbReference>
<dbReference type="Proteomes" id="UP000199322">
    <property type="component" value="Unassembled WGS sequence"/>
</dbReference>
<evidence type="ECO:0000259" key="1">
    <source>
        <dbReference type="Pfam" id="PF01637"/>
    </source>
</evidence>
<proteinExistence type="predicted"/>
<dbReference type="SUPFAM" id="SSF46785">
    <property type="entry name" value="Winged helix' DNA-binding domain"/>
    <property type="match status" value="1"/>
</dbReference>
<evidence type="ECO:0000313" key="4">
    <source>
        <dbReference type="Proteomes" id="UP000199322"/>
    </source>
</evidence>
<dbReference type="InterPro" id="IPR004256">
    <property type="entry name" value="DUF234"/>
</dbReference>
<protein>
    <recommendedName>
        <fullName evidence="5">ATP-binding protein</fullName>
    </recommendedName>
</protein>
<name>A0A1G6NGE2_9BACT</name>
<keyword evidence="4" id="KW-1185">Reference proteome</keyword>
<dbReference type="SUPFAM" id="SSF52540">
    <property type="entry name" value="P-loop containing nucleoside triphosphate hydrolases"/>
    <property type="match status" value="1"/>
</dbReference>
<dbReference type="AlphaFoldDB" id="A0A1G6NGE2"/>
<organism evidence="3 4">
    <name type="scientific">Geotoga petraea</name>
    <dbReference type="NCBI Taxonomy" id="28234"/>
    <lineage>
        <taxon>Bacteria</taxon>
        <taxon>Thermotogati</taxon>
        <taxon>Thermotogota</taxon>
        <taxon>Thermotogae</taxon>
        <taxon>Petrotogales</taxon>
        <taxon>Petrotogaceae</taxon>
        <taxon>Geotoga</taxon>
    </lineage>
</organism>
<dbReference type="STRING" id="28234.SAMN04488588_1530"/>
<evidence type="ECO:0008006" key="5">
    <source>
        <dbReference type="Google" id="ProtNLM"/>
    </source>
</evidence>
<dbReference type="PANTHER" id="PTHR34704:SF1">
    <property type="entry name" value="ATPASE"/>
    <property type="match status" value="1"/>
</dbReference>
<dbReference type="RefSeq" id="WP_091404411.1">
    <property type="nucleotide sequence ID" value="NZ_FMYV01000006.1"/>
</dbReference>
<feature type="domain" description="ATPase" evidence="1">
    <location>
        <begin position="3"/>
        <end position="200"/>
    </location>
</feature>
<dbReference type="Gene3D" id="3.40.50.300">
    <property type="entry name" value="P-loop containing nucleotide triphosphate hydrolases"/>
    <property type="match status" value="1"/>
</dbReference>
<evidence type="ECO:0000313" key="3">
    <source>
        <dbReference type="EMBL" id="SDC66868.1"/>
    </source>
</evidence>
<reference evidence="3 4" key="1">
    <citation type="submission" date="2016-10" db="EMBL/GenBank/DDBJ databases">
        <authorList>
            <person name="de Groot N.N."/>
        </authorList>
    </citation>
    <scope>NUCLEOTIDE SEQUENCE [LARGE SCALE GENOMIC DNA]</scope>
    <source>
        <strain evidence="3 4">WG14</strain>
    </source>
</reference>